<name>A0A8D8P2B9_CULPI</name>
<organism evidence="1">
    <name type="scientific">Culex pipiens</name>
    <name type="common">House mosquito</name>
    <dbReference type="NCBI Taxonomy" id="7175"/>
    <lineage>
        <taxon>Eukaryota</taxon>
        <taxon>Metazoa</taxon>
        <taxon>Ecdysozoa</taxon>
        <taxon>Arthropoda</taxon>
        <taxon>Hexapoda</taxon>
        <taxon>Insecta</taxon>
        <taxon>Pterygota</taxon>
        <taxon>Neoptera</taxon>
        <taxon>Endopterygota</taxon>
        <taxon>Diptera</taxon>
        <taxon>Nematocera</taxon>
        <taxon>Culicoidea</taxon>
        <taxon>Culicidae</taxon>
        <taxon>Culicinae</taxon>
        <taxon>Culicini</taxon>
        <taxon>Culex</taxon>
        <taxon>Culex</taxon>
    </lineage>
</organism>
<accession>A0A8D8P2B9</accession>
<protein>
    <submittedName>
        <fullName evidence="1">(northern house mosquito) hypothetical protein</fullName>
    </submittedName>
</protein>
<dbReference type="AlphaFoldDB" id="A0A8D8P2B9"/>
<dbReference type="EMBL" id="HBUE01210427">
    <property type="protein sequence ID" value="CAG6534263.1"/>
    <property type="molecule type" value="Transcribed_RNA"/>
</dbReference>
<evidence type="ECO:0000313" key="1">
    <source>
        <dbReference type="EMBL" id="CAG6586164.1"/>
    </source>
</evidence>
<sequence>MTYKSPLAVTKNRTIRTNSEIKSNKDSYYVNMMKFLASDIKLLYNANIGFGYEKCFTKTFYFANRLQKTIIKLNNLVTKKNYRRHRREQSKFSNEKSLVKPVEKSVVVILQVQLLETGINRRN</sequence>
<dbReference type="EMBL" id="HBUE01316832">
    <property type="protein sequence ID" value="CAG6586164.1"/>
    <property type="molecule type" value="Transcribed_RNA"/>
</dbReference>
<proteinExistence type="predicted"/>
<reference evidence="1" key="1">
    <citation type="submission" date="2021-05" db="EMBL/GenBank/DDBJ databases">
        <authorList>
            <person name="Alioto T."/>
            <person name="Alioto T."/>
            <person name="Gomez Garrido J."/>
        </authorList>
    </citation>
    <scope>NUCLEOTIDE SEQUENCE</scope>
</reference>